<dbReference type="EMBL" id="JAKLTR010000003">
    <property type="protein sequence ID" value="MCG2613868.1"/>
    <property type="molecule type" value="Genomic_DNA"/>
</dbReference>
<dbReference type="Pfam" id="PF05016">
    <property type="entry name" value="ParE_toxin"/>
    <property type="match status" value="1"/>
</dbReference>
<accession>A0ABS9KNG3</accession>
<dbReference type="InterPro" id="IPR035093">
    <property type="entry name" value="RelE/ParE_toxin_dom_sf"/>
</dbReference>
<evidence type="ECO:0000313" key="2">
    <source>
        <dbReference type="EMBL" id="MCG2613868.1"/>
    </source>
</evidence>
<keyword evidence="1" id="KW-1277">Toxin-antitoxin system</keyword>
<name>A0ABS9KNG3_9BACT</name>
<gene>
    <name evidence="2" type="ORF">LZZ85_06230</name>
</gene>
<protein>
    <submittedName>
        <fullName evidence="2">Type II toxin-antitoxin system RelE/ParE family toxin</fullName>
    </submittedName>
</protein>
<reference evidence="2" key="1">
    <citation type="submission" date="2022-01" db="EMBL/GenBank/DDBJ databases">
        <authorList>
            <person name="Jo J.-H."/>
            <person name="Im W.-T."/>
        </authorList>
    </citation>
    <scope>NUCLEOTIDE SEQUENCE</scope>
    <source>
        <strain evidence="2">NA20</strain>
    </source>
</reference>
<organism evidence="2 3">
    <name type="scientific">Terrimonas ginsenosidimutans</name>
    <dbReference type="NCBI Taxonomy" id="2908004"/>
    <lineage>
        <taxon>Bacteria</taxon>
        <taxon>Pseudomonadati</taxon>
        <taxon>Bacteroidota</taxon>
        <taxon>Chitinophagia</taxon>
        <taxon>Chitinophagales</taxon>
        <taxon>Chitinophagaceae</taxon>
        <taxon>Terrimonas</taxon>
    </lineage>
</organism>
<evidence type="ECO:0000256" key="1">
    <source>
        <dbReference type="ARBA" id="ARBA00022649"/>
    </source>
</evidence>
<proteinExistence type="predicted"/>
<dbReference type="InterPro" id="IPR007712">
    <property type="entry name" value="RelE/ParE_toxin"/>
</dbReference>
<dbReference type="RefSeq" id="WP_237869746.1">
    <property type="nucleotide sequence ID" value="NZ_JAKLTR010000003.1"/>
</dbReference>
<comment type="caution">
    <text evidence="2">The sequence shown here is derived from an EMBL/GenBank/DDBJ whole genome shotgun (WGS) entry which is preliminary data.</text>
</comment>
<evidence type="ECO:0000313" key="3">
    <source>
        <dbReference type="Proteomes" id="UP001165367"/>
    </source>
</evidence>
<sequence length="95" mass="11324">MSILWDKRAFESFTRELVRARRRSFHRAGEMEEEIISAITKLAANPQIYPPDNFMRGNKGAFRIFRLQGLNISYHISEESSIFILRVLHWRRTNK</sequence>
<keyword evidence="3" id="KW-1185">Reference proteome</keyword>
<dbReference type="Proteomes" id="UP001165367">
    <property type="component" value="Unassembled WGS sequence"/>
</dbReference>
<dbReference type="Gene3D" id="3.30.2310.20">
    <property type="entry name" value="RelE-like"/>
    <property type="match status" value="1"/>
</dbReference>